<dbReference type="CDD" id="cd00265">
    <property type="entry name" value="MADS_MEF2_like"/>
    <property type="match status" value="1"/>
</dbReference>
<comment type="caution">
    <text evidence="7">The sequence shown here is derived from an EMBL/GenBank/DDBJ whole genome shotgun (WGS) entry which is preliminary data.</text>
</comment>
<evidence type="ECO:0000313" key="8">
    <source>
        <dbReference type="Proteomes" id="UP000324897"/>
    </source>
</evidence>
<keyword evidence="3" id="KW-0238">DNA-binding</keyword>
<keyword evidence="4" id="KW-0804">Transcription</keyword>
<evidence type="ECO:0000313" key="7">
    <source>
        <dbReference type="EMBL" id="TVU01350.1"/>
    </source>
</evidence>
<evidence type="ECO:0000259" key="6">
    <source>
        <dbReference type="PROSITE" id="PS50066"/>
    </source>
</evidence>
<evidence type="ECO:0000256" key="1">
    <source>
        <dbReference type="ARBA" id="ARBA00004123"/>
    </source>
</evidence>
<feature type="non-terminal residue" evidence="7">
    <location>
        <position position="1"/>
    </location>
</feature>
<dbReference type="GO" id="GO:0046983">
    <property type="term" value="F:protein dimerization activity"/>
    <property type="evidence" value="ECO:0007669"/>
    <property type="project" value="InterPro"/>
</dbReference>
<dbReference type="PROSITE" id="PS00350">
    <property type="entry name" value="MADS_BOX_1"/>
    <property type="match status" value="1"/>
</dbReference>
<dbReference type="EMBL" id="RWGY01000455">
    <property type="protein sequence ID" value="TVU01350.1"/>
    <property type="molecule type" value="Genomic_DNA"/>
</dbReference>
<dbReference type="PANTHER" id="PTHR48019">
    <property type="entry name" value="SERUM RESPONSE FACTOR HOMOLOG"/>
    <property type="match status" value="1"/>
</dbReference>
<keyword evidence="8" id="KW-1185">Reference proteome</keyword>
<keyword evidence="2" id="KW-0805">Transcription regulation</keyword>
<keyword evidence="5" id="KW-0539">Nucleus</keyword>
<proteinExistence type="predicted"/>
<evidence type="ECO:0000256" key="2">
    <source>
        <dbReference type="ARBA" id="ARBA00023015"/>
    </source>
</evidence>
<evidence type="ECO:0000256" key="4">
    <source>
        <dbReference type="ARBA" id="ARBA00023163"/>
    </source>
</evidence>
<dbReference type="GO" id="GO:0005634">
    <property type="term" value="C:nucleus"/>
    <property type="evidence" value="ECO:0007669"/>
    <property type="project" value="UniProtKB-SubCell"/>
</dbReference>
<dbReference type="GO" id="GO:0000977">
    <property type="term" value="F:RNA polymerase II transcription regulatory region sequence-specific DNA binding"/>
    <property type="evidence" value="ECO:0007669"/>
    <property type="project" value="InterPro"/>
</dbReference>
<evidence type="ECO:0000256" key="5">
    <source>
        <dbReference type="ARBA" id="ARBA00023242"/>
    </source>
</evidence>
<dbReference type="PRINTS" id="PR00404">
    <property type="entry name" value="MADSDOMAIN"/>
</dbReference>
<dbReference type="Pfam" id="PF00319">
    <property type="entry name" value="SRF-TF"/>
    <property type="match status" value="1"/>
</dbReference>
<dbReference type="InterPro" id="IPR033896">
    <property type="entry name" value="MEF2-like_N"/>
</dbReference>
<dbReference type="OrthoDB" id="1898716at2759"/>
<evidence type="ECO:0000256" key="3">
    <source>
        <dbReference type="ARBA" id="ARBA00023125"/>
    </source>
</evidence>
<dbReference type="Gene3D" id="3.40.1810.10">
    <property type="entry name" value="Transcription factor, MADS-box"/>
    <property type="match status" value="1"/>
</dbReference>
<dbReference type="Gramene" id="TVU01350">
    <property type="protein sequence ID" value="TVU01350"/>
    <property type="gene ID" value="EJB05_53193"/>
</dbReference>
<sequence length="279" mass="31887">MYDDMQLQDASKWTAAMKSTMAKGHIPLKVDCYINAGHFTASSLLERNADLNLFITSAILQLESPQGQPKGRSSAGTQKTMVRGKVRMRRIENPVHRRVTFSKRREGLLKKARELSVLCSADVGVIIFSSLGKVHELATNGNMQSLVERYQRTATGSQLESKTLQSKVYQFTFRSTFEGGAEDVRLDRLHALEKGLQLWIYQTRSTKARQLFSTIMQIMQREIELLKNKVRHSDSEYILRSANEILQQKVTIGRCFVIYVWKGNIWLYMIRGYIVCLSA</sequence>
<gene>
    <name evidence="7" type="ORF">EJB05_53193</name>
</gene>
<dbReference type="PROSITE" id="PS50066">
    <property type="entry name" value="MADS_BOX_2"/>
    <property type="match status" value="1"/>
</dbReference>
<dbReference type="InterPro" id="IPR036879">
    <property type="entry name" value="TF_MADSbox_sf"/>
</dbReference>
<protein>
    <recommendedName>
        <fullName evidence="6">MADS-box domain-containing protein</fullName>
    </recommendedName>
</protein>
<organism evidence="7 8">
    <name type="scientific">Eragrostis curvula</name>
    <name type="common">weeping love grass</name>
    <dbReference type="NCBI Taxonomy" id="38414"/>
    <lineage>
        <taxon>Eukaryota</taxon>
        <taxon>Viridiplantae</taxon>
        <taxon>Streptophyta</taxon>
        <taxon>Embryophyta</taxon>
        <taxon>Tracheophyta</taxon>
        <taxon>Spermatophyta</taxon>
        <taxon>Magnoliopsida</taxon>
        <taxon>Liliopsida</taxon>
        <taxon>Poales</taxon>
        <taxon>Poaceae</taxon>
        <taxon>PACMAD clade</taxon>
        <taxon>Chloridoideae</taxon>
        <taxon>Eragrostideae</taxon>
        <taxon>Eragrostidinae</taxon>
        <taxon>Eragrostis</taxon>
    </lineage>
</organism>
<feature type="domain" description="MADS-box" evidence="6">
    <location>
        <begin position="81"/>
        <end position="141"/>
    </location>
</feature>
<dbReference type="AlphaFoldDB" id="A0A5J9SQU2"/>
<dbReference type="GO" id="GO:0045944">
    <property type="term" value="P:positive regulation of transcription by RNA polymerase II"/>
    <property type="evidence" value="ECO:0007669"/>
    <property type="project" value="InterPro"/>
</dbReference>
<dbReference type="SUPFAM" id="SSF55455">
    <property type="entry name" value="SRF-like"/>
    <property type="match status" value="1"/>
</dbReference>
<dbReference type="InterPro" id="IPR050142">
    <property type="entry name" value="MADS-box/MEF2_TF"/>
</dbReference>
<comment type="subcellular location">
    <subcellularLocation>
        <location evidence="1">Nucleus</location>
    </subcellularLocation>
</comment>
<dbReference type="Proteomes" id="UP000324897">
    <property type="component" value="Unassembled WGS sequence"/>
</dbReference>
<name>A0A5J9SQU2_9POAL</name>
<reference evidence="7 8" key="1">
    <citation type="journal article" date="2019" name="Sci. Rep.">
        <title>A high-quality genome of Eragrostis curvula grass provides insights into Poaceae evolution and supports new strategies to enhance forage quality.</title>
        <authorList>
            <person name="Carballo J."/>
            <person name="Santos B.A.C.M."/>
            <person name="Zappacosta D."/>
            <person name="Garbus I."/>
            <person name="Selva J.P."/>
            <person name="Gallo C.A."/>
            <person name="Diaz A."/>
            <person name="Albertini E."/>
            <person name="Caccamo M."/>
            <person name="Echenique V."/>
        </authorList>
    </citation>
    <scope>NUCLEOTIDE SEQUENCE [LARGE SCALE GENOMIC DNA]</scope>
    <source>
        <strain evidence="8">cv. Victoria</strain>
        <tissue evidence="7">Leaf</tissue>
    </source>
</reference>
<dbReference type="SMART" id="SM00432">
    <property type="entry name" value="MADS"/>
    <property type="match status" value="1"/>
</dbReference>
<dbReference type="InterPro" id="IPR002100">
    <property type="entry name" value="TF_MADSbox"/>
</dbReference>
<accession>A0A5J9SQU2</accession>